<name>A0ABW4GMY5_9ACTN</name>
<dbReference type="Proteomes" id="UP001597097">
    <property type="component" value="Unassembled WGS sequence"/>
</dbReference>
<dbReference type="InterPro" id="IPR013154">
    <property type="entry name" value="ADH-like_N"/>
</dbReference>
<evidence type="ECO:0000256" key="2">
    <source>
        <dbReference type="ARBA" id="ARBA00023002"/>
    </source>
</evidence>
<dbReference type="EMBL" id="JBHUCM010000042">
    <property type="protein sequence ID" value="MFD1543858.1"/>
    <property type="molecule type" value="Genomic_DNA"/>
</dbReference>
<dbReference type="RefSeq" id="WP_219534961.1">
    <property type="nucleotide sequence ID" value="NZ_JAHKRM010000024.1"/>
</dbReference>
<dbReference type="PANTHER" id="PTHR48106">
    <property type="entry name" value="QUINONE OXIDOREDUCTASE PIG3-RELATED"/>
    <property type="match status" value="1"/>
</dbReference>
<keyword evidence="5" id="KW-1185">Reference proteome</keyword>
<evidence type="ECO:0000256" key="1">
    <source>
        <dbReference type="ARBA" id="ARBA00022857"/>
    </source>
</evidence>
<comment type="caution">
    <text evidence="4">The sequence shown here is derived from an EMBL/GenBank/DDBJ whole genome shotgun (WGS) entry which is preliminary data.</text>
</comment>
<reference evidence="5" key="1">
    <citation type="journal article" date="2019" name="Int. J. Syst. Evol. Microbiol.">
        <title>The Global Catalogue of Microorganisms (GCM) 10K type strain sequencing project: providing services to taxonomists for standard genome sequencing and annotation.</title>
        <authorList>
            <consortium name="The Broad Institute Genomics Platform"/>
            <consortium name="The Broad Institute Genome Sequencing Center for Infectious Disease"/>
            <person name="Wu L."/>
            <person name="Ma J."/>
        </authorList>
    </citation>
    <scope>NUCLEOTIDE SEQUENCE [LARGE SCALE GENOMIC DNA]</scope>
    <source>
        <strain evidence="5">CGMCC 1.15399</strain>
    </source>
</reference>
<dbReference type="Pfam" id="PF08240">
    <property type="entry name" value="ADH_N"/>
    <property type="match status" value="1"/>
</dbReference>
<protein>
    <submittedName>
        <fullName evidence="4">Zinc-binding alcohol dehydrogenase family protein</fullName>
    </submittedName>
</protein>
<keyword evidence="1" id="KW-0521">NADP</keyword>
<feature type="domain" description="Enoyl reductase (ER)" evidence="3">
    <location>
        <begin position="10"/>
        <end position="317"/>
    </location>
</feature>
<evidence type="ECO:0000313" key="5">
    <source>
        <dbReference type="Proteomes" id="UP001597097"/>
    </source>
</evidence>
<organism evidence="4 5">
    <name type="scientific">Nonomuraea guangzhouensis</name>
    <dbReference type="NCBI Taxonomy" id="1291555"/>
    <lineage>
        <taxon>Bacteria</taxon>
        <taxon>Bacillati</taxon>
        <taxon>Actinomycetota</taxon>
        <taxon>Actinomycetes</taxon>
        <taxon>Streptosporangiales</taxon>
        <taxon>Streptosporangiaceae</taxon>
        <taxon>Nonomuraea</taxon>
    </lineage>
</organism>
<sequence>MRAIVVHELGGPKVLKAEDWPEPKAGEGQLVIRTQAIGVSYAETQLRAGTLPFPLPVPLPVVFGAEAAGVVTEVGAGVDEALLGTTIACVTGGIGSYAEYAAVPAAMISPVPEGVSPVDAVAAAAPGAIALALLHRAGLKGGETVLVEAGASSIGTYLLRHAKEFGAERLIATAGAPAKRERARQMGADEVIDHREPGWPGELPDVDVVFESIGGASAKQVLDHLTPGSGRMLCYGSLSGEPAAVGAADLWARGVTIVGCGGPAWGAEAFGVHYPEMLARVADGRSQAYIEATLPLESAAEAHRRLEGRTALGRIVLVP</sequence>
<evidence type="ECO:0000259" key="3">
    <source>
        <dbReference type="SMART" id="SM00829"/>
    </source>
</evidence>
<dbReference type="InterPro" id="IPR020843">
    <property type="entry name" value="ER"/>
</dbReference>
<keyword evidence="2" id="KW-0560">Oxidoreductase</keyword>
<accession>A0ABW4GMY5</accession>
<proteinExistence type="predicted"/>
<dbReference type="Pfam" id="PF00107">
    <property type="entry name" value="ADH_zinc_N"/>
    <property type="match status" value="1"/>
</dbReference>
<gene>
    <name evidence="4" type="ORF">ACFSJ0_42920</name>
</gene>
<dbReference type="SMART" id="SM00829">
    <property type="entry name" value="PKS_ER"/>
    <property type="match status" value="1"/>
</dbReference>
<dbReference type="InterPro" id="IPR013149">
    <property type="entry name" value="ADH-like_C"/>
</dbReference>
<evidence type="ECO:0000313" key="4">
    <source>
        <dbReference type="EMBL" id="MFD1543858.1"/>
    </source>
</evidence>